<feature type="domain" description="AMP-dependent synthetase/ligase" evidence="1">
    <location>
        <begin position="73"/>
        <end position="146"/>
    </location>
</feature>
<dbReference type="Gene3D" id="3.40.50.12780">
    <property type="entry name" value="N-terminal domain of ligase-like"/>
    <property type="match status" value="1"/>
</dbReference>
<accession>A0ABT4A1I6</accession>
<dbReference type="InterPro" id="IPR042099">
    <property type="entry name" value="ANL_N_sf"/>
</dbReference>
<evidence type="ECO:0000313" key="2">
    <source>
        <dbReference type="EMBL" id="MCY1075154.1"/>
    </source>
</evidence>
<organism evidence="2 3">
    <name type="scientific">Archangium lansingense</name>
    <dbReference type="NCBI Taxonomy" id="2995310"/>
    <lineage>
        <taxon>Bacteria</taxon>
        <taxon>Pseudomonadati</taxon>
        <taxon>Myxococcota</taxon>
        <taxon>Myxococcia</taxon>
        <taxon>Myxococcales</taxon>
        <taxon>Cystobacterineae</taxon>
        <taxon>Archangiaceae</taxon>
        <taxon>Archangium</taxon>
    </lineage>
</organism>
<gene>
    <name evidence="2" type="ORF">OV287_11685</name>
</gene>
<dbReference type="Proteomes" id="UP001207654">
    <property type="component" value="Unassembled WGS sequence"/>
</dbReference>
<evidence type="ECO:0000313" key="3">
    <source>
        <dbReference type="Proteomes" id="UP001207654"/>
    </source>
</evidence>
<dbReference type="Pfam" id="PF00501">
    <property type="entry name" value="AMP-binding"/>
    <property type="match status" value="1"/>
</dbReference>
<keyword evidence="3" id="KW-1185">Reference proteome</keyword>
<reference evidence="2 3" key="1">
    <citation type="submission" date="2022-11" db="EMBL/GenBank/DDBJ databases">
        <title>Minimal conservation of predation-associated metabolite biosynthetic gene clusters underscores biosynthetic potential of Myxococcota including descriptions for ten novel species: Archangium lansinium sp. nov., Myxococcus landrumus sp. nov., Nannocystis bai.</title>
        <authorList>
            <person name="Ahearne A."/>
            <person name="Stevens C."/>
            <person name="Phillips K."/>
        </authorList>
    </citation>
    <scope>NUCLEOTIDE SEQUENCE [LARGE SCALE GENOMIC DNA]</scope>
    <source>
        <strain evidence="2 3">MIWBW</strain>
    </source>
</reference>
<dbReference type="EMBL" id="JAPNKA010000001">
    <property type="protein sequence ID" value="MCY1075154.1"/>
    <property type="molecule type" value="Genomic_DNA"/>
</dbReference>
<sequence>MPFDVRKILEQLEAGAPAQEGLPAWLEESWKDPEGFTAALASAQPGRGSSLKSRTGQFIDFFQDLVARHAGTDLIALRTWDKTNGWRTLSYRQLQEQASRRAATWAQQGIKPGAKVCLLYHPGPELLVSLAAALGLGACISFLQPQGWSFVSRRLEALAPEHIASENHQLPLLQGFEKLLLDNRRPATAAFSSYAYKPKEHVGMLFSPLADPTDKPVPLTAADAWSGALVDGTLTFNLGPGEHLAAPGFHPRQHLPALLFCTLLRGATFVHLEHADVAARPALLMENPPRALGVTAALRDVLLDAGLSLQKVGHWFRNPEEPLDWQRWQDWVKQCGLSAVPTSNVLIDPAAGGAVLCSPRRAGNPPNPALHTQAFPAPGRAWMLKDGFHDWAQKNLGKDGPESPTDSGLFTLLPDKDRPRPYILLTKLRGQYHYVGTIDSRKEGRVYLQAELLESLEELPSHRGTSVLTVPTGMAGKHRQVLLVFTGAPSREAAVSEQDIQRRVELQLGPEHIPDRIERFQLYPRHDKKGRLDEAWCHSQYLTGALHRKSKDPLFQALTALRGHILEKAAEPGDDAPASPS</sequence>
<evidence type="ECO:0000259" key="1">
    <source>
        <dbReference type="Pfam" id="PF00501"/>
    </source>
</evidence>
<protein>
    <submittedName>
        <fullName evidence="2">AMP-binding protein</fullName>
    </submittedName>
</protein>
<dbReference type="InterPro" id="IPR000873">
    <property type="entry name" value="AMP-dep_synth/lig_dom"/>
</dbReference>
<comment type="caution">
    <text evidence="2">The sequence shown here is derived from an EMBL/GenBank/DDBJ whole genome shotgun (WGS) entry which is preliminary data.</text>
</comment>
<proteinExistence type="predicted"/>
<dbReference type="RefSeq" id="WP_267534103.1">
    <property type="nucleotide sequence ID" value="NZ_JAPNKA010000001.1"/>
</dbReference>
<name>A0ABT4A1I6_9BACT</name>
<dbReference type="SUPFAM" id="SSF56801">
    <property type="entry name" value="Acetyl-CoA synthetase-like"/>
    <property type="match status" value="1"/>
</dbReference>